<evidence type="ECO:0000313" key="2">
    <source>
        <dbReference type="Proteomes" id="UP000179627"/>
    </source>
</evidence>
<dbReference type="OrthoDB" id="4034643at2"/>
<dbReference type="Proteomes" id="UP000179627">
    <property type="component" value="Unassembled WGS sequence"/>
</dbReference>
<dbReference type="EMBL" id="MBLM01000137">
    <property type="protein sequence ID" value="OHV32690.1"/>
    <property type="molecule type" value="Genomic_DNA"/>
</dbReference>
<accession>A0A1S1QFD1</accession>
<protein>
    <submittedName>
        <fullName evidence="1">Uncharacterized protein</fullName>
    </submittedName>
</protein>
<organism evidence="1 2">
    <name type="scientific">Parafrankia colletiae</name>
    <dbReference type="NCBI Taxonomy" id="573497"/>
    <lineage>
        <taxon>Bacteria</taxon>
        <taxon>Bacillati</taxon>
        <taxon>Actinomycetota</taxon>
        <taxon>Actinomycetes</taxon>
        <taxon>Frankiales</taxon>
        <taxon>Frankiaceae</taxon>
        <taxon>Parafrankia</taxon>
    </lineage>
</organism>
<name>A0A1S1QFD1_9ACTN</name>
<keyword evidence="2" id="KW-1185">Reference proteome</keyword>
<dbReference type="RefSeq" id="WP_071087633.1">
    <property type="nucleotide sequence ID" value="NZ_MBLM01000137.1"/>
</dbReference>
<dbReference type="AlphaFoldDB" id="A0A1S1QFD1"/>
<reference evidence="2" key="1">
    <citation type="submission" date="2016-07" db="EMBL/GenBank/DDBJ databases">
        <title>Sequence Frankia sp. strain CcI1.17.</title>
        <authorList>
            <person name="Ghodhbane-Gtari F."/>
            <person name="Swanson E."/>
            <person name="Gueddou A."/>
            <person name="Morris K."/>
            <person name="Hezbri K."/>
            <person name="Ktari A."/>
            <person name="Nouioui I."/>
            <person name="Abebe-Akele F."/>
            <person name="Simpson S."/>
            <person name="Thomas K."/>
            <person name="Gtari M."/>
            <person name="Tisa L.S."/>
            <person name="Hurst S."/>
        </authorList>
    </citation>
    <scope>NUCLEOTIDE SEQUENCE [LARGE SCALE GENOMIC DNA]</scope>
    <source>
        <strain evidence="2">Cc1.17</strain>
    </source>
</reference>
<evidence type="ECO:0000313" key="1">
    <source>
        <dbReference type="EMBL" id="OHV32690.1"/>
    </source>
</evidence>
<comment type="caution">
    <text evidence="1">The sequence shown here is derived from an EMBL/GenBank/DDBJ whole genome shotgun (WGS) entry which is preliminary data.</text>
</comment>
<sequence length="87" mass="9201">MPLSEVLHQFGDPDLAVAAADQAIRAFLRNSAAINRTPAHVARHVPAFRKAVLISADIHARFGRDDIAAAAQALSAVTTLYGATPDQ</sequence>
<proteinExistence type="predicted"/>
<gene>
    <name evidence="1" type="ORF">CC117_24385</name>
</gene>